<feature type="compositionally biased region" description="Polar residues" evidence="1">
    <location>
        <begin position="954"/>
        <end position="971"/>
    </location>
</feature>
<keyword evidence="3" id="KW-1185">Reference proteome</keyword>
<feature type="region of interest" description="Disordered" evidence="1">
    <location>
        <begin position="427"/>
        <end position="451"/>
    </location>
</feature>
<feature type="region of interest" description="Disordered" evidence="1">
    <location>
        <begin position="1"/>
        <end position="27"/>
    </location>
</feature>
<proteinExistence type="predicted"/>
<dbReference type="EMBL" id="ML121542">
    <property type="protein sequence ID" value="RPB24364.1"/>
    <property type="molecule type" value="Genomic_DNA"/>
</dbReference>
<name>A0A3N4LNA6_9PEZI</name>
<feature type="compositionally biased region" description="Polar residues" evidence="1">
    <location>
        <begin position="1201"/>
        <end position="1212"/>
    </location>
</feature>
<feature type="compositionally biased region" description="Pro residues" evidence="1">
    <location>
        <begin position="1057"/>
        <end position="1068"/>
    </location>
</feature>
<evidence type="ECO:0000256" key="1">
    <source>
        <dbReference type="SAM" id="MobiDB-lite"/>
    </source>
</evidence>
<accession>A0A3N4LNA6</accession>
<evidence type="ECO:0000313" key="2">
    <source>
        <dbReference type="EMBL" id="RPB24364.1"/>
    </source>
</evidence>
<feature type="compositionally biased region" description="Polar residues" evidence="1">
    <location>
        <begin position="17"/>
        <end position="27"/>
    </location>
</feature>
<feature type="region of interest" description="Disordered" evidence="1">
    <location>
        <begin position="759"/>
        <end position="898"/>
    </location>
</feature>
<dbReference type="Proteomes" id="UP000267821">
    <property type="component" value="Unassembled WGS sequence"/>
</dbReference>
<feature type="region of interest" description="Disordered" evidence="1">
    <location>
        <begin position="928"/>
        <end position="971"/>
    </location>
</feature>
<feature type="region of interest" description="Disordered" evidence="1">
    <location>
        <begin position="1104"/>
        <end position="1149"/>
    </location>
</feature>
<feature type="compositionally biased region" description="Basic and acidic residues" evidence="1">
    <location>
        <begin position="146"/>
        <end position="160"/>
    </location>
</feature>
<reference evidence="2 3" key="1">
    <citation type="journal article" date="2018" name="Nat. Ecol. Evol.">
        <title>Pezizomycetes genomes reveal the molecular basis of ectomycorrhizal truffle lifestyle.</title>
        <authorList>
            <person name="Murat C."/>
            <person name="Payen T."/>
            <person name="Noel B."/>
            <person name="Kuo A."/>
            <person name="Morin E."/>
            <person name="Chen J."/>
            <person name="Kohler A."/>
            <person name="Krizsan K."/>
            <person name="Balestrini R."/>
            <person name="Da Silva C."/>
            <person name="Montanini B."/>
            <person name="Hainaut M."/>
            <person name="Levati E."/>
            <person name="Barry K.W."/>
            <person name="Belfiori B."/>
            <person name="Cichocki N."/>
            <person name="Clum A."/>
            <person name="Dockter R.B."/>
            <person name="Fauchery L."/>
            <person name="Guy J."/>
            <person name="Iotti M."/>
            <person name="Le Tacon F."/>
            <person name="Lindquist E.A."/>
            <person name="Lipzen A."/>
            <person name="Malagnac F."/>
            <person name="Mello A."/>
            <person name="Molinier V."/>
            <person name="Miyauchi S."/>
            <person name="Poulain J."/>
            <person name="Riccioni C."/>
            <person name="Rubini A."/>
            <person name="Sitrit Y."/>
            <person name="Splivallo R."/>
            <person name="Traeger S."/>
            <person name="Wang M."/>
            <person name="Zifcakova L."/>
            <person name="Wipf D."/>
            <person name="Zambonelli A."/>
            <person name="Paolocci F."/>
            <person name="Nowrousian M."/>
            <person name="Ottonello S."/>
            <person name="Baldrian P."/>
            <person name="Spatafora J.W."/>
            <person name="Henrissat B."/>
            <person name="Nagy L.G."/>
            <person name="Aury J.M."/>
            <person name="Wincker P."/>
            <person name="Grigoriev I.V."/>
            <person name="Bonfante P."/>
            <person name="Martin F.M."/>
        </authorList>
    </citation>
    <scope>NUCLEOTIDE SEQUENCE [LARGE SCALE GENOMIC DNA]</scope>
    <source>
        <strain evidence="2 3">ATCC MYA-4762</strain>
    </source>
</reference>
<organism evidence="2 3">
    <name type="scientific">Terfezia boudieri ATCC MYA-4762</name>
    <dbReference type="NCBI Taxonomy" id="1051890"/>
    <lineage>
        <taxon>Eukaryota</taxon>
        <taxon>Fungi</taxon>
        <taxon>Dikarya</taxon>
        <taxon>Ascomycota</taxon>
        <taxon>Pezizomycotina</taxon>
        <taxon>Pezizomycetes</taxon>
        <taxon>Pezizales</taxon>
        <taxon>Pezizaceae</taxon>
        <taxon>Terfezia</taxon>
    </lineage>
</organism>
<feature type="compositionally biased region" description="Polar residues" evidence="1">
    <location>
        <begin position="1182"/>
        <end position="1192"/>
    </location>
</feature>
<dbReference type="OrthoDB" id="10439857at2759"/>
<feature type="compositionally biased region" description="Basic and acidic residues" evidence="1">
    <location>
        <begin position="766"/>
        <end position="792"/>
    </location>
</feature>
<dbReference type="InParanoid" id="A0A3N4LNA6"/>
<feature type="compositionally biased region" description="Acidic residues" evidence="1">
    <location>
        <begin position="354"/>
        <end position="379"/>
    </location>
</feature>
<feature type="compositionally biased region" description="Low complexity" evidence="1">
    <location>
        <begin position="1213"/>
        <end position="1240"/>
    </location>
</feature>
<feature type="region of interest" description="Disordered" evidence="1">
    <location>
        <begin position="138"/>
        <end position="160"/>
    </location>
</feature>
<feature type="region of interest" description="Disordered" evidence="1">
    <location>
        <begin position="1013"/>
        <end position="1069"/>
    </location>
</feature>
<dbReference type="AlphaFoldDB" id="A0A3N4LNA6"/>
<feature type="compositionally biased region" description="Polar residues" evidence="1">
    <location>
        <begin position="1126"/>
        <end position="1149"/>
    </location>
</feature>
<sequence length="1240" mass="137224">MAKRLQREFDQEVTDPPSRSSTTTQPLIIRPTNQRPLHVIASSQASSSSTFSSKTTSRNLQRAGLTQLRFLDLQESCGPWCYGECDKTYLHLYGTDVTNHEIWNFWDIGAGNTLLQTDQTQKPRDVYASLHNKSATVDFPGGSKGYESDSSKGKQEASDLKMAKRLHKEFDEEAGDTSDESSDVYEDAKIGLEDSLLSSDYQSTGTLGHEANYPKPGLRHIPAYSSPLRLGYYGADAGTYISTTVSERGKNSLKGNGKRHGWGLKKSGPSIWRQLLIGLGFVANHLCKKSANGCICEYERDELLGEPEIFSTIPRVTLKGLPQVKEKCDFCIDKDFEIGRQHLQQLRYRGGPDIPDDDTVVGDSDDESDDEDEDDDEGEGLVKKILPRPRLGEFVDSEEDEKYGYPLQKHRSVVRQGPNHAVIKDVKYSSSSSSSGRAETAVEGDSPSDEEVAAHGLFSDLPDEYRIGIRSYLWGTLCSILTDLLKRCPHHTTEPQAFLLLLKQVVTPAYYQLLRYLSTMRLFTTRHAQETRGMELSRFAMQLALELYWKIRRHVERGGGEQEIVEIVDTCRIHVAQTAHRPPGPPRLSPTQPWKTPDLHKERLIAHARGANEGRGELRTKTGLPHFSGDPLAFRYPRKYGRPPPGFEGLSYGIRGPEVATILRGNNRAEAGDRGRGSAWLSVKKGKVRVQANRRQIRTRERATIAQRRIIFRKNFHLQGPRKEYALKFLRSPDLILLRKQRRLSKTYVRNTIKPADEKELEVEDQDKPSKRGKREGRGQGIKDDGEGRVLCDDEDTDSDNSGEDDAYFEDAADVRVGGDKGSRKDMGHSNEHGDKEDDAGDNADGDTEDGDDSDCDNSSVEHSRLKSGKPVQIEGNGSQVGDGEDSDDDSDDDFAVGEWVANVEELIQVEIQKDIRKREKAMATLRGARERLKRDPKFRQLPSARRRWVTVEPSGSPTAPKTSSSGQSFNTSTNMLVVIRGGFDGLSNNAKSERRPVPSVVVWQAPPLVETSFHQPRKGSGPPPAPRQQHTSPSPVSRPPFTAFTQPSFRFRSTPLTPPSSPLPTPRLLPLTTQSASWISVPTSNPYPLAVSAHSSDAFLQPSFRSPYVQPSPQPAQSPGSTQSDSRTSVPSSIQYPPTASTSSGAAFPQSSFSNSYVLPSIHSPPPSYPSTHNHPLPVSMPSSAVSSHPFFTSPYDQPHPQTIPSPTQFASPISASSSTQSHPNLLVSSSSSQLLPST</sequence>
<feature type="region of interest" description="Disordered" evidence="1">
    <location>
        <begin position="347"/>
        <end position="381"/>
    </location>
</feature>
<feature type="compositionally biased region" description="Basic and acidic residues" evidence="1">
    <location>
        <begin position="813"/>
        <end position="836"/>
    </location>
</feature>
<feature type="compositionally biased region" description="Acidic residues" evidence="1">
    <location>
        <begin position="793"/>
        <end position="812"/>
    </location>
</feature>
<evidence type="ECO:0000313" key="3">
    <source>
        <dbReference type="Proteomes" id="UP000267821"/>
    </source>
</evidence>
<feature type="compositionally biased region" description="Acidic residues" evidence="1">
    <location>
        <begin position="883"/>
        <end position="896"/>
    </location>
</feature>
<feature type="compositionally biased region" description="Basic and acidic residues" evidence="1">
    <location>
        <begin position="928"/>
        <end position="939"/>
    </location>
</feature>
<feature type="region of interest" description="Disordered" evidence="1">
    <location>
        <begin position="1165"/>
        <end position="1240"/>
    </location>
</feature>
<gene>
    <name evidence="2" type="ORF">L211DRAFT_195512</name>
</gene>
<feature type="compositionally biased region" description="Acidic residues" evidence="1">
    <location>
        <begin position="837"/>
        <end position="856"/>
    </location>
</feature>
<protein>
    <submittedName>
        <fullName evidence="2">Uncharacterized protein</fullName>
    </submittedName>
</protein>
<feature type="compositionally biased region" description="Basic and acidic residues" evidence="1">
    <location>
        <begin position="1"/>
        <end position="10"/>
    </location>
</feature>